<dbReference type="PIRSF" id="PIRSF016557">
    <property type="entry name" value="Caps_synth_CpsB"/>
    <property type="match status" value="1"/>
</dbReference>
<keyword evidence="4" id="KW-0904">Protein phosphatase</keyword>
<dbReference type="GO" id="GO:0004725">
    <property type="term" value="F:protein tyrosine phosphatase activity"/>
    <property type="evidence" value="ECO:0007669"/>
    <property type="project" value="UniProtKB-EC"/>
</dbReference>
<sequence length="256" mass="29945">MVEQKGVIINKKKKYENKFIDIHNHLLPWLDDGSKSLEQTENMLKIAYKEGVRTIIVTPHFKGENDYNFYNHVEDVLETVKSNLNDYTSQITLKLGCEIFYSHDCLHLLNEKIIPTMADSRYILVEFFPMADYQYIRNAVQELLFGGYYPILAHIERYHNIIKDMNQVKRLIDMGSYIQVNAMSIEGKAGFSIYRATNALLKNDLVHFVATDAHSEFTRAPKIKQCSKYLTRKFGKSYMQKLLLENPNKILKNEYL</sequence>
<comment type="catalytic activity">
    <reaction evidence="5">
        <text>O-phospho-L-tyrosyl-[protein] + H2O = L-tyrosyl-[protein] + phosphate</text>
        <dbReference type="Rhea" id="RHEA:10684"/>
        <dbReference type="Rhea" id="RHEA-COMP:10136"/>
        <dbReference type="Rhea" id="RHEA-COMP:20101"/>
        <dbReference type="ChEBI" id="CHEBI:15377"/>
        <dbReference type="ChEBI" id="CHEBI:43474"/>
        <dbReference type="ChEBI" id="CHEBI:46858"/>
        <dbReference type="ChEBI" id="CHEBI:61978"/>
        <dbReference type="EC" id="3.1.3.48"/>
    </reaction>
</comment>
<dbReference type="Pfam" id="PF19567">
    <property type="entry name" value="CpsB_CapC"/>
    <property type="match status" value="1"/>
</dbReference>
<evidence type="ECO:0000256" key="3">
    <source>
        <dbReference type="ARBA" id="ARBA00022801"/>
    </source>
</evidence>
<dbReference type="EMBL" id="QRCT01000050">
    <property type="protein sequence ID" value="RDU21986.1"/>
    <property type="molecule type" value="Genomic_DNA"/>
</dbReference>
<dbReference type="RefSeq" id="WP_115483149.1">
    <property type="nucleotide sequence ID" value="NZ_QRCT01000050.1"/>
</dbReference>
<keyword evidence="7" id="KW-1185">Reference proteome</keyword>
<name>A0A371AQY4_9FIRM</name>
<reference evidence="6 7" key="1">
    <citation type="submission" date="2018-07" db="EMBL/GenBank/DDBJ databases">
        <title>Anaerosacharophilus polymeroproducens gen. nov. sp. nov., an anaerobic bacterium isolated from salt field.</title>
        <authorList>
            <person name="Kim W."/>
            <person name="Yang S.-H."/>
            <person name="Oh J."/>
            <person name="Lee J.-H."/>
            <person name="Kwon K.K."/>
        </authorList>
    </citation>
    <scope>NUCLEOTIDE SEQUENCE [LARGE SCALE GENOMIC DNA]</scope>
    <source>
        <strain evidence="6 7">MCWD5</strain>
    </source>
</reference>
<evidence type="ECO:0000256" key="1">
    <source>
        <dbReference type="ARBA" id="ARBA00005750"/>
    </source>
</evidence>
<dbReference type="InterPro" id="IPR016195">
    <property type="entry name" value="Pol/histidinol_Pase-like"/>
</dbReference>
<evidence type="ECO:0000313" key="6">
    <source>
        <dbReference type="EMBL" id="RDU21986.1"/>
    </source>
</evidence>
<protein>
    <recommendedName>
        <fullName evidence="2">protein-tyrosine-phosphatase</fullName>
        <ecNumber evidence="2">3.1.3.48</ecNumber>
    </recommendedName>
</protein>
<evidence type="ECO:0000256" key="5">
    <source>
        <dbReference type="ARBA" id="ARBA00051722"/>
    </source>
</evidence>
<accession>A0A371AQY4</accession>
<dbReference type="GO" id="GO:0030145">
    <property type="term" value="F:manganese ion binding"/>
    <property type="evidence" value="ECO:0007669"/>
    <property type="project" value="InterPro"/>
</dbReference>
<dbReference type="AlphaFoldDB" id="A0A371AQY4"/>
<gene>
    <name evidence="6" type="ORF">DWV06_15750</name>
</gene>
<dbReference type="PANTHER" id="PTHR39181:SF1">
    <property type="entry name" value="TYROSINE-PROTEIN PHOSPHATASE YWQE"/>
    <property type="match status" value="1"/>
</dbReference>
<evidence type="ECO:0000256" key="4">
    <source>
        <dbReference type="ARBA" id="ARBA00022912"/>
    </source>
</evidence>
<comment type="caution">
    <text evidence="6">The sequence shown here is derived from an EMBL/GenBank/DDBJ whole genome shotgun (WGS) entry which is preliminary data.</text>
</comment>
<dbReference type="SUPFAM" id="SSF89550">
    <property type="entry name" value="PHP domain-like"/>
    <property type="match status" value="1"/>
</dbReference>
<dbReference type="OrthoDB" id="9788539at2"/>
<keyword evidence="3" id="KW-0378">Hydrolase</keyword>
<comment type="similarity">
    <text evidence="1">Belongs to the metallo-dependent hydrolases superfamily. CpsB/CapC family.</text>
</comment>
<dbReference type="InterPro" id="IPR016667">
    <property type="entry name" value="Caps_polysacc_synth_CpsB/CapC"/>
</dbReference>
<dbReference type="PANTHER" id="PTHR39181">
    <property type="entry name" value="TYROSINE-PROTEIN PHOSPHATASE YWQE"/>
    <property type="match status" value="1"/>
</dbReference>
<dbReference type="Proteomes" id="UP000255036">
    <property type="component" value="Unassembled WGS sequence"/>
</dbReference>
<organism evidence="6 7">
    <name type="scientific">Anaerosacchariphilus polymeriproducens</name>
    <dbReference type="NCBI Taxonomy" id="1812858"/>
    <lineage>
        <taxon>Bacteria</taxon>
        <taxon>Bacillati</taxon>
        <taxon>Bacillota</taxon>
        <taxon>Clostridia</taxon>
        <taxon>Lachnospirales</taxon>
        <taxon>Lachnospiraceae</taxon>
        <taxon>Anaerosacchariphilus</taxon>
    </lineage>
</organism>
<evidence type="ECO:0000313" key="7">
    <source>
        <dbReference type="Proteomes" id="UP000255036"/>
    </source>
</evidence>
<proteinExistence type="inferred from homology"/>
<dbReference type="Gene3D" id="3.20.20.140">
    <property type="entry name" value="Metal-dependent hydrolases"/>
    <property type="match status" value="1"/>
</dbReference>
<evidence type="ECO:0000256" key="2">
    <source>
        <dbReference type="ARBA" id="ARBA00013064"/>
    </source>
</evidence>
<dbReference type="EC" id="3.1.3.48" evidence="2"/>